<reference evidence="2 3" key="1">
    <citation type="journal article" date="2019" name="Int. J. Syst. Evol. Microbiol.">
        <title>The Global Catalogue of Microorganisms (GCM) 10K type strain sequencing project: providing services to taxonomists for standard genome sequencing and annotation.</title>
        <authorList>
            <consortium name="The Broad Institute Genomics Platform"/>
            <consortium name="The Broad Institute Genome Sequencing Center for Infectious Disease"/>
            <person name="Wu L."/>
            <person name="Ma J."/>
        </authorList>
    </citation>
    <scope>NUCLEOTIDE SEQUENCE [LARGE SCALE GENOMIC DNA]</scope>
    <source>
        <strain evidence="2 3">JCM 16082</strain>
    </source>
</reference>
<feature type="transmembrane region" description="Helical" evidence="1">
    <location>
        <begin position="76"/>
        <end position="99"/>
    </location>
</feature>
<dbReference type="Proteomes" id="UP001500507">
    <property type="component" value="Unassembled WGS sequence"/>
</dbReference>
<name>A0ABN1MGI4_9FLAO</name>
<feature type="transmembrane region" description="Helical" evidence="1">
    <location>
        <begin position="130"/>
        <end position="149"/>
    </location>
</feature>
<sequence length="296" mass="33477">MNQEYIEFKRKRELGEIISVTFAFVRDNYKSLLSILFKISWPILILALAASIFYMYTTFGLGFGQGSFGILSSAGMMSGIFVLALFAMLICTVLLYAVLYSGTLQYIKSYVKHQGQVEELEVRQGVKNSVGGMIGLLFLVGIMIVIGLFICFFPGVYLAVPLSLTFAIYTFERKDIGEAISHSFTLIKDHWWVTFFTIIIISILVAIINYIFQIPALIYFFAKTFISIQDINTADPTSMVDWIDLILNSIATLAQYIFSIVSVVCITFIYFNLNEHRHDTGTFEQIENLGKRTSDS</sequence>
<evidence type="ECO:0000256" key="1">
    <source>
        <dbReference type="SAM" id="Phobius"/>
    </source>
</evidence>
<comment type="caution">
    <text evidence="2">The sequence shown here is derived from an EMBL/GenBank/DDBJ whole genome shotgun (WGS) entry which is preliminary data.</text>
</comment>
<protein>
    <recommendedName>
        <fullName evidence="4">Glycerophosphoryl diester phosphodiesterase membrane domain-containing protein</fullName>
    </recommendedName>
</protein>
<keyword evidence="1" id="KW-0472">Membrane</keyword>
<dbReference type="EMBL" id="BAAAFG010000014">
    <property type="protein sequence ID" value="GAA0872260.1"/>
    <property type="molecule type" value="Genomic_DNA"/>
</dbReference>
<proteinExistence type="predicted"/>
<evidence type="ECO:0008006" key="4">
    <source>
        <dbReference type="Google" id="ProtNLM"/>
    </source>
</evidence>
<feature type="transmembrane region" description="Helical" evidence="1">
    <location>
        <begin position="35"/>
        <end position="56"/>
    </location>
</feature>
<gene>
    <name evidence="2" type="ORF">GCM10009117_14070</name>
</gene>
<feature type="transmembrane region" description="Helical" evidence="1">
    <location>
        <begin position="191"/>
        <end position="212"/>
    </location>
</feature>
<organism evidence="2 3">
    <name type="scientific">Gangjinia marincola</name>
    <dbReference type="NCBI Taxonomy" id="578463"/>
    <lineage>
        <taxon>Bacteria</taxon>
        <taxon>Pseudomonadati</taxon>
        <taxon>Bacteroidota</taxon>
        <taxon>Flavobacteriia</taxon>
        <taxon>Flavobacteriales</taxon>
        <taxon>Flavobacteriaceae</taxon>
        <taxon>Gangjinia</taxon>
    </lineage>
</organism>
<feature type="transmembrane region" description="Helical" evidence="1">
    <location>
        <begin position="245"/>
        <end position="271"/>
    </location>
</feature>
<keyword evidence="1" id="KW-0812">Transmembrane</keyword>
<accession>A0ABN1MGI4</accession>
<keyword evidence="3" id="KW-1185">Reference proteome</keyword>
<evidence type="ECO:0000313" key="2">
    <source>
        <dbReference type="EMBL" id="GAA0872260.1"/>
    </source>
</evidence>
<dbReference type="RefSeq" id="WP_343765280.1">
    <property type="nucleotide sequence ID" value="NZ_BAAAFG010000014.1"/>
</dbReference>
<evidence type="ECO:0000313" key="3">
    <source>
        <dbReference type="Proteomes" id="UP001500507"/>
    </source>
</evidence>
<keyword evidence="1" id="KW-1133">Transmembrane helix</keyword>